<organism evidence="1 2">
    <name type="scientific">Acidiferrobacter thiooxydans</name>
    <dbReference type="NCBI Taxonomy" id="163359"/>
    <lineage>
        <taxon>Bacteria</taxon>
        <taxon>Pseudomonadati</taxon>
        <taxon>Pseudomonadota</taxon>
        <taxon>Gammaproteobacteria</taxon>
        <taxon>Acidiferrobacterales</taxon>
        <taxon>Acidiferrobacteraceae</taxon>
        <taxon>Acidiferrobacter</taxon>
    </lineage>
</organism>
<reference evidence="1 2" key="1">
    <citation type="submission" date="2018-02" db="EMBL/GenBank/DDBJ databases">
        <title>Insights into the biology of acidophilic members of the Acidiferrobacteraceae family derived from comparative genomic analyses.</title>
        <authorList>
            <person name="Issotta F."/>
            <person name="Thyssen C."/>
            <person name="Mena C."/>
            <person name="Moya A."/>
            <person name="Bellenberg S."/>
            <person name="Sproer C."/>
            <person name="Covarrubias P.C."/>
            <person name="Sand W."/>
            <person name="Quatrini R."/>
            <person name="Vera M."/>
        </authorList>
    </citation>
    <scope>NUCLEOTIDE SEQUENCE [LARGE SCALE GENOMIC DNA]</scope>
    <source>
        <strain evidence="2">m-1</strain>
    </source>
</reference>
<proteinExistence type="predicted"/>
<comment type="caution">
    <text evidence="1">The sequence shown here is derived from an EMBL/GenBank/DDBJ whole genome shotgun (WGS) entry which is preliminary data.</text>
</comment>
<dbReference type="AlphaFoldDB" id="A0A368HLY9"/>
<sequence>MAQGPLTLHLEGRPEAWAFAQFLKRATWGYHRGRTISADEAYAMQCFAERLRLALAAQGYVPR</sequence>
<protein>
    <submittedName>
        <fullName evidence="1">Uncharacterized protein</fullName>
    </submittedName>
</protein>
<gene>
    <name evidence="1" type="ORF">C4900_02105</name>
</gene>
<keyword evidence="2" id="KW-1185">Reference proteome</keyword>
<dbReference type="OrthoDB" id="5573482at2"/>
<dbReference type="Pfam" id="PF24806">
    <property type="entry name" value="DUF7706"/>
    <property type="match status" value="1"/>
</dbReference>
<evidence type="ECO:0000313" key="1">
    <source>
        <dbReference type="EMBL" id="RCN59489.1"/>
    </source>
</evidence>
<name>A0A368HLY9_9GAMM</name>
<dbReference type="Proteomes" id="UP000253250">
    <property type="component" value="Unassembled WGS sequence"/>
</dbReference>
<accession>A0A368HLY9</accession>
<dbReference type="InterPro" id="IPR056123">
    <property type="entry name" value="DUF7706"/>
</dbReference>
<dbReference type="EMBL" id="PSYR01000001">
    <property type="protein sequence ID" value="RCN59489.1"/>
    <property type="molecule type" value="Genomic_DNA"/>
</dbReference>
<evidence type="ECO:0000313" key="2">
    <source>
        <dbReference type="Proteomes" id="UP000253250"/>
    </source>
</evidence>